<protein>
    <submittedName>
        <fullName evidence="2">Thioester reductase domain-containing protein</fullName>
    </submittedName>
</protein>
<sequence>MSGLRVLVTGAAGLVGAEVAVRLANEGHTVLALVHTRSEIVRNDGRVVRTVPIGRSGPGLVSCVAGDVTKPMLGLTTERYEDLAGGLDRVVHAAATTDFGRRWETYESLNVDGTRNVVRLAAERSVPLVHVSTAYVCGERTGRVLEDELDVGQRFGTGYERSKFLAEQEVRAAAANGLPAAVVRPSMIVGTQTSGEIRDFKNMYVVLKLFTQGRVRSVPGFYDALLDLVPVDYVAALICQVVNRFPEAEGRTFHAVGASPHTLLDVSNALAEYPMFQVPHYVSPSSFDAGALPPDERVYYRRIIAMYESFFRRRARFDDTNAARLAPWRPTATGVEYLRTLLDHCVRVGYLGRPESGIGEVLRLAGRTR</sequence>
<evidence type="ECO:0000259" key="1">
    <source>
        <dbReference type="Pfam" id="PF07993"/>
    </source>
</evidence>
<dbReference type="SUPFAM" id="SSF51735">
    <property type="entry name" value="NAD(P)-binding Rossmann-fold domains"/>
    <property type="match status" value="1"/>
</dbReference>
<reference evidence="3" key="1">
    <citation type="submission" date="2016-10" db="EMBL/GenBank/DDBJ databases">
        <authorList>
            <person name="Varghese N."/>
            <person name="Submissions S."/>
        </authorList>
    </citation>
    <scope>NUCLEOTIDE SEQUENCE [LARGE SCALE GENOMIC DNA]</scope>
    <source>
        <strain evidence="3">DSM 44232</strain>
    </source>
</reference>
<dbReference type="PANTHER" id="PTHR48079:SF6">
    <property type="entry name" value="NAD(P)-BINDING DOMAIN-CONTAINING PROTEIN-RELATED"/>
    <property type="match status" value="1"/>
</dbReference>
<feature type="domain" description="Thioester reductase (TE)" evidence="1">
    <location>
        <begin position="8"/>
        <end position="238"/>
    </location>
</feature>
<dbReference type="GO" id="GO:0005737">
    <property type="term" value="C:cytoplasm"/>
    <property type="evidence" value="ECO:0007669"/>
    <property type="project" value="TreeGrafter"/>
</dbReference>
<evidence type="ECO:0000313" key="2">
    <source>
        <dbReference type="EMBL" id="SFQ95850.1"/>
    </source>
</evidence>
<name>A0A1I6CRR1_9PSEU</name>
<dbReference type="STRING" id="84724.SAMN04488564_101160"/>
<dbReference type="InterPro" id="IPR036291">
    <property type="entry name" value="NAD(P)-bd_dom_sf"/>
</dbReference>
<gene>
    <name evidence="2" type="ORF">SAMN04488564_101160</name>
</gene>
<dbReference type="AlphaFoldDB" id="A0A1I6CRR1"/>
<organism evidence="2 3">
    <name type="scientific">Lentzea waywayandensis</name>
    <dbReference type="NCBI Taxonomy" id="84724"/>
    <lineage>
        <taxon>Bacteria</taxon>
        <taxon>Bacillati</taxon>
        <taxon>Actinomycetota</taxon>
        <taxon>Actinomycetes</taxon>
        <taxon>Pseudonocardiales</taxon>
        <taxon>Pseudonocardiaceae</taxon>
        <taxon>Lentzea</taxon>
    </lineage>
</organism>
<dbReference type="InterPro" id="IPR013120">
    <property type="entry name" value="FAR_NAD-bd"/>
</dbReference>
<dbReference type="OrthoDB" id="9810734at2"/>
<dbReference type="InterPro" id="IPR051783">
    <property type="entry name" value="NAD(P)-dependent_oxidoreduct"/>
</dbReference>
<dbReference type="PANTHER" id="PTHR48079">
    <property type="entry name" value="PROTEIN YEEZ"/>
    <property type="match status" value="1"/>
</dbReference>
<keyword evidence="3" id="KW-1185">Reference proteome</keyword>
<dbReference type="Proteomes" id="UP000198583">
    <property type="component" value="Unassembled WGS sequence"/>
</dbReference>
<evidence type="ECO:0000313" key="3">
    <source>
        <dbReference type="Proteomes" id="UP000198583"/>
    </source>
</evidence>
<dbReference type="Pfam" id="PF07993">
    <property type="entry name" value="NAD_binding_4"/>
    <property type="match status" value="1"/>
</dbReference>
<dbReference type="Gene3D" id="3.40.50.720">
    <property type="entry name" value="NAD(P)-binding Rossmann-like Domain"/>
    <property type="match status" value="1"/>
</dbReference>
<dbReference type="GO" id="GO:0004029">
    <property type="term" value="F:aldehyde dehydrogenase (NAD+) activity"/>
    <property type="evidence" value="ECO:0007669"/>
    <property type="project" value="TreeGrafter"/>
</dbReference>
<dbReference type="EMBL" id="FOYL01000001">
    <property type="protein sequence ID" value="SFQ95850.1"/>
    <property type="molecule type" value="Genomic_DNA"/>
</dbReference>
<accession>A0A1I6CRR1</accession>
<dbReference type="RefSeq" id="WP_093587790.1">
    <property type="nucleotide sequence ID" value="NZ_FOYL01000001.1"/>
</dbReference>
<proteinExistence type="predicted"/>